<gene>
    <name evidence="2" type="ORF">KFL_000690100</name>
</gene>
<dbReference type="InterPro" id="IPR011989">
    <property type="entry name" value="ARM-like"/>
</dbReference>
<dbReference type="Gene3D" id="1.25.10.10">
    <property type="entry name" value="Leucine-rich Repeat Variant"/>
    <property type="match status" value="1"/>
</dbReference>
<dbReference type="SUPFAM" id="SSF48371">
    <property type="entry name" value="ARM repeat"/>
    <property type="match status" value="1"/>
</dbReference>
<keyword evidence="3" id="KW-1185">Reference proteome</keyword>
<evidence type="ECO:0000313" key="2">
    <source>
        <dbReference type="EMBL" id="GAQ81028.1"/>
    </source>
</evidence>
<dbReference type="EMBL" id="DF237018">
    <property type="protein sequence ID" value="GAQ81028.1"/>
    <property type="molecule type" value="Genomic_DNA"/>
</dbReference>
<feature type="region of interest" description="Disordered" evidence="1">
    <location>
        <begin position="344"/>
        <end position="393"/>
    </location>
</feature>
<feature type="compositionally biased region" description="Basic and acidic residues" evidence="1">
    <location>
        <begin position="371"/>
        <end position="393"/>
    </location>
</feature>
<dbReference type="InterPro" id="IPR016024">
    <property type="entry name" value="ARM-type_fold"/>
</dbReference>
<evidence type="ECO:0000313" key="3">
    <source>
        <dbReference type="Proteomes" id="UP000054558"/>
    </source>
</evidence>
<reference evidence="2 3" key="1">
    <citation type="journal article" date="2014" name="Nat. Commun.">
        <title>Klebsormidium flaccidum genome reveals primary factors for plant terrestrial adaptation.</title>
        <authorList>
            <person name="Hori K."/>
            <person name="Maruyama F."/>
            <person name="Fujisawa T."/>
            <person name="Togashi T."/>
            <person name="Yamamoto N."/>
            <person name="Seo M."/>
            <person name="Sato S."/>
            <person name="Yamada T."/>
            <person name="Mori H."/>
            <person name="Tajima N."/>
            <person name="Moriyama T."/>
            <person name="Ikeuchi M."/>
            <person name="Watanabe M."/>
            <person name="Wada H."/>
            <person name="Kobayashi K."/>
            <person name="Saito M."/>
            <person name="Masuda T."/>
            <person name="Sasaki-Sekimoto Y."/>
            <person name="Mashiguchi K."/>
            <person name="Awai K."/>
            <person name="Shimojima M."/>
            <person name="Masuda S."/>
            <person name="Iwai M."/>
            <person name="Nobusawa T."/>
            <person name="Narise T."/>
            <person name="Kondo S."/>
            <person name="Saito H."/>
            <person name="Sato R."/>
            <person name="Murakawa M."/>
            <person name="Ihara Y."/>
            <person name="Oshima-Yamada Y."/>
            <person name="Ohtaka K."/>
            <person name="Satoh M."/>
            <person name="Sonobe K."/>
            <person name="Ishii M."/>
            <person name="Ohtani R."/>
            <person name="Kanamori-Sato M."/>
            <person name="Honoki R."/>
            <person name="Miyazaki D."/>
            <person name="Mochizuki H."/>
            <person name="Umetsu J."/>
            <person name="Higashi K."/>
            <person name="Shibata D."/>
            <person name="Kamiya Y."/>
            <person name="Sato N."/>
            <person name="Nakamura Y."/>
            <person name="Tabata S."/>
            <person name="Ida S."/>
            <person name="Kurokawa K."/>
            <person name="Ohta H."/>
        </authorList>
    </citation>
    <scope>NUCLEOTIDE SEQUENCE [LARGE SCALE GENOMIC DNA]</scope>
    <source>
        <strain evidence="2 3">NIES-2285</strain>
    </source>
</reference>
<proteinExistence type="predicted"/>
<name>A0A1Y1HYU0_KLENI</name>
<dbReference type="Proteomes" id="UP000054558">
    <property type="component" value="Unassembled WGS sequence"/>
</dbReference>
<accession>A0A1Y1HYU0</accession>
<evidence type="ECO:0000256" key="1">
    <source>
        <dbReference type="SAM" id="MobiDB-lite"/>
    </source>
</evidence>
<sequence>MNRMDPTGGASKPRGESRADAVKPLQPRILPKSFSKLGVEEMKKRLTEKEDVDLDLRKPESSAWLSNILKQVQSKDSEARAFALLRFRAVLSRMVVTKGPEVSVGLAAYVLEQGMLDEVHRILKAAQAEGDFYIFPKTSSQNKMRYAEHFVVSKVDICFRLLHVLILDARTARFVLKGIPDLISILEGAYFNSLSAVSLVKDSTLVPESAYLNLLRDDVRAFSISALNSLASHSCRSKEQLIRRKVLLHQILQDCMAGTEFSSRMVDCTLHCFSNLVSACDLSEYLDDIIKLVLRTLAETQSAVLINIAVHLLGSIMRKGQAMAVIDKLTGVVWRFIAPEIAKSSPGRKGTSRAAKQGKADSAIPLRRKCPSSEKSTKGAESVEGKRESARLW</sequence>
<feature type="region of interest" description="Disordered" evidence="1">
    <location>
        <begin position="1"/>
        <end position="25"/>
    </location>
</feature>
<organism evidence="2 3">
    <name type="scientific">Klebsormidium nitens</name>
    <name type="common">Green alga</name>
    <name type="synonym">Ulothrix nitens</name>
    <dbReference type="NCBI Taxonomy" id="105231"/>
    <lineage>
        <taxon>Eukaryota</taxon>
        <taxon>Viridiplantae</taxon>
        <taxon>Streptophyta</taxon>
        <taxon>Klebsormidiophyceae</taxon>
        <taxon>Klebsormidiales</taxon>
        <taxon>Klebsormidiaceae</taxon>
        <taxon>Klebsormidium</taxon>
    </lineage>
</organism>
<dbReference type="AlphaFoldDB" id="A0A1Y1HYU0"/>
<protein>
    <submittedName>
        <fullName evidence="2">Uncharacterized protein</fullName>
    </submittedName>
</protein>